<evidence type="ECO:0000256" key="2">
    <source>
        <dbReference type="ARBA" id="ARBA00023002"/>
    </source>
</evidence>
<dbReference type="PROSITE" id="PS00061">
    <property type="entry name" value="ADH_SHORT"/>
    <property type="match status" value="1"/>
</dbReference>
<evidence type="ECO:0000256" key="1">
    <source>
        <dbReference type="ARBA" id="ARBA00006484"/>
    </source>
</evidence>
<dbReference type="InterPro" id="IPR002347">
    <property type="entry name" value="SDR_fam"/>
</dbReference>
<keyword evidence="2" id="KW-0560">Oxidoreductase</keyword>
<dbReference type="Gene3D" id="3.40.50.720">
    <property type="entry name" value="NAD(P)-binding Rossmann-like Domain"/>
    <property type="match status" value="1"/>
</dbReference>
<dbReference type="SUPFAM" id="SSF51735">
    <property type="entry name" value="NAD(P)-binding Rossmann-fold domains"/>
    <property type="match status" value="1"/>
</dbReference>
<comment type="similarity">
    <text evidence="1">Belongs to the short-chain dehydrogenases/reductases (SDR) family.</text>
</comment>
<dbReference type="PANTHER" id="PTHR43669:SF3">
    <property type="entry name" value="ALCOHOL DEHYDROGENASE, PUTATIVE (AFU_ORTHOLOGUE AFUA_3G03445)-RELATED"/>
    <property type="match status" value="1"/>
</dbReference>
<gene>
    <name evidence="3" type="ORF">QEH59_09500</name>
</gene>
<name>A0ABU1ALL6_9BACT</name>
<proteinExistence type="inferred from homology"/>
<reference evidence="3 4" key="1">
    <citation type="submission" date="2023-04" db="EMBL/GenBank/DDBJ databases">
        <title>A novel bacteria isolated from coastal sediment.</title>
        <authorList>
            <person name="Liu X.-J."/>
            <person name="Du Z.-J."/>
        </authorList>
    </citation>
    <scope>NUCLEOTIDE SEQUENCE [LARGE SCALE GENOMIC DNA]</scope>
    <source>
        <strain evidence="3 4">SDUM461004</strain>
    </source>
</reference>
<dbReference type="EMBL" id="JARXIC010000013">
    <property type="protein sequence ID" value="MDQ8194661.1"/>
    <property type="molecule type" value="Genomic_DNA"/>
</dbReference>
<dbReference type="PANTHER" id="PTHR43669">
    <property type="entry name" value="5-KETO-D-GLUCONATE 5-REDUCTASE"/>
    <property type="match status" value="1"/>
</dbReference>
<dbReference type="InterPro" id="IPR020904">
    <property type="entry name" value="Sc_DH/Rdtase_CS"/>
</dbReference>
<protein>
    <submittedName>
        <fullName evidence="3">SDR family NAD(P)-dependent oxidoreductase</fullName>
    </submittedName>
</protein>
<evidence type="ECO:0000313" key="4">
    <source>
        <dbReference type="Proteomes" id="UP001243717"/>
    </source>
</evidence>
<dbReference type="InterPro" id="IPR036291">
    <property type="entry name" value="NAD(P)-bd_dom_sf"/>
</dbReference>
<organism evidence="3 4">
    <name type="scientific">Thalassobacterium sedimentorum</name>
    <dbReference type="NCBI Taxonomy" id="3041258"/>
    <lineage>
        <taxon>Bacteria</taxon>
        <taxon>Pseudomonadati</taxon>
        <taxon>Verrucomicrobiota</taxon>
        <taxon>Opitutia</taxon>
        <taxon>Puniceicoccales</taxon>
        <taxon>Coraliomargaritaceae</taxon>
        <taxon>Thalassobacterium</taxon>
    </lineage>
</organism>
<dbReference type="PRINTS" id="PR00081">
    <property type="entry name" value="GDHRDH"/>
</dbReference>
<dbReference type="Proteomes" id="UP001243717">
    <property type="component" value="Unassembled WGS sequence"/>
</dbReference>
<accession>A0ABU1ALL6</accession>
<keyword evidence="4" id="KW-1185">Reference proteome</keyword>
<evidence type="ECO:0000313" key="3">
    <source>
        <dbReference type="EMBL" id="MDQ8194661.1"/>
    </source>
</evidence>
<dbReference type="RefSeq" id="WP_308985128.1">
    <property type="nucleotide sequence ID" value="NZ_JARXIC010000013.1"/>
</dbReference>
<dbReference type="Pfam" id="PF00106">
    <property type="entry name" value="adh_short"/>
    <property type="match status" value="1"/>
</dbReference>
<dbReference type="CDD" id="cd05233">
    <property type="entry name" value="SDR_c"/>
    <property type="match status" value="1"/>
</dbReference>
<comment type="caution">
    <text evidence="3">The sequence shown here is derived from an EMBL/GenBank/DDBJ whole genome shotgun (WGS) entry which is preliminary data.</text>
</comment>
<sequence>MNTLKDRTIVLIGATGGIGQAVVSKLAKHGANLALGGRNQSALNSLADSARDAGAGTVSAQTIDVIDEVSVASFYKSVSDTFGHADILLYLPGMSIAAPVTEMDLSDYDQIVDVNVKGLFLSAKYYLPITQPERNPILSFVSSQAATRANPNAPVYCAAKAAAAMLGQGLGLQAMSKNVRVTNFKPGPVDTDGFWGDRPVPREKFMQPSDVAEIIEFVFSLPSHVAMHEVSFESFTFMKK</sequence>